<dbReference type="Proteomes" id="UP000293347">
    <property type="component" value="Unassembled WGS sequence"/>
</dbReference>
<comment type="caution">
    <text evidence="7">The sequence shown here is derived from an EMBL/GenBank/DDBJ whole genome shotgun (WGS) entry which is preliminary data.</text>
</comment>
<evidence type="ECO:0000256" key="4">
    <source>
        <dbReference type="ARBA" id="ARBA00022857"/>
    </source>
</evidence>
<dbReference type="InterPro" id="IPR036291">
    <property type="entry name" value="NAD(P)-bd_dom_sf"/>
</dbReference>
<evidence type="ECO:0000256" key="1">
    <source>
        <dbReference type="ARBA" id="ARBA00004496"/>
    </source>
</evidence>
<dbReference type="CDD" id="cd05289">
    <property type="entry name" value="MDR_like_2"/>
    <property type="match status" value="1"/>
</dbReference>
<dbReference type="OrthoDB" id="9787435at2"/>
<evidence type="ECO:0000313" key="7">
    <source>
        <dbReference type="EMBL" id="TCC98299.1"/>
    </source>
</evidence>
<reference evidence="7 8" key="1">
    <citation type="submission" date="2019-02" db="EMBL/GenBank/DDBJ databases">
        <title>Pedobacter sp. RP-1-14 sp. nov., isolated from Arctic soil.</title>
        <authorList>
            <person name="Dahal R.H."/>
        </authorList>
    </citation>
    <scope>NUCLEOTIDE SEQUENCE [LARGE SCALE GENOMIC DNA]</scope>
    <source>
        <strain evidence="7 8">RP-1-14</strain>
    </source>
</reference>
<evidence type="ECO:0000256" key="3">
    <source>
        <dbReference type="ARBA" id="ARBA00022490"/>
    </source>
</evidence>
<sequence>MKAVVINEFGSPDTLTLAQTDQPSFSDDQVLIRVSAAGINPVDAKIRSGKHISSDTLKLPAILGKDMSGIVEAVGKNVTDFKAGDEVFGCINNSYAEYTVCSPYLIVKKPENISFEEAAAVSLAGLTAYQAIHDHLKLLSGQSILIQSAAGGVGHLAVQFAKLSGAFVYGTASGKNAAFLREIGVDQPIDYRTEKFEDMVQDLDAVLETMGGEALYRSIACVKPGGTVVCLPSSTMNDPKALELAAKKNVQLIWFMMQPKKETLQLIADLMGEKKLKVSVDQILPIEKIAQAHKAIEALGVRGKMVVRL</sequence>
<dbReference type="PANTHER" id="PTHR44154">
    <property type="entry name" value="QUINONE OXIDOREDUCTASE"/>
    <property type="match status" value="1"/>
</dbReference>
<proteinExistence type="predicted"/>
<dbReference type="InterPro" id="IPR011032">
    <property type="entry name" value="GroES-like_sf"/>
</dbReference>
<keyword evidence="4" id="KW-0521">NADP</keyword>
<dbReference type="GO" id="GO:0008270">
    <property type="term" value="F:zinc ion binding"/>
    <property type="evidence" value="ECO:0007669"/>
    <property type="project" value="InterPro"/>
</dbReference>
<dbReference type="SMART" id="SM00829">
    <property type="entry name" value="PKS_ER"/>
    <property type="match status" value="1"/>
</dbReference>
<dbReference type="InterPro" id="IPR051603">
    <property type="entry name" value="Zinc-ADH_QOR/CCCR"/>
</dbReference>
<keyword evidence="8" id="KW-1185">Reference proteome</keyword>
<feature type="domain" description="Enoyl reductase (ER)" evidence="6">
    <location>
        <begin position="10"/>
        <end position="307"/>
    </location>
</feature>
<dbReference type="PROSITE" id="PS01162">
    <property type="entry name" value="QOR_ZETA_CRYSTAL"/>
    <property type="match status" value="1"/>
</dbReference>
<protein>
    <submittedName>
        <fullName evidence="7">NADP-dependent oxidoreductase</fullName>
    </submittedName>
</protein>
<dbReference type="GO" id="GO:0016491">
    <property type="term" value="F:oxidoreductase activity"/>
    <property type="evidence" value="ECO:0007669"/>
    <property type="project" value="InterPro"/>
</dbReference>
<dbReference type="SUPFAM" id="SSF50129">
    <property type="entry name" value="GroES-like"/>
    <property type="match status" value="1"/>
</dbReference>
<dbReference type="SUPFAM" id="SSF51735">
    <property type="entry name" value="NAD(P)-binding Rossmann-fold domains"/>
    <property type="match status" value="1"/>
</dbReference>
<dbReference type="Gene3D" id="3.90.180.10">
    <property type="entry name" value="Medium-chain alcohol dehydrogenases, catalytic domain"/>
    <property type="match status" value="1"/>
</dbReference>
<comment type="subcellular location">
    <subcellularLocation>
        <location evidence="1">Cytoplasm</location>
    </subcellularLocation>
</comment>
<dbReference type="EMBL" id="SJSL01000007">
    <property type="protein sequence ID" value="TCC98299.1"/>
    <property type="molecule type" value="Genomic_DNA"/>
</dbReference>
<evidence type="ECO:0000313" key="8">
    <source>
        <dbReference type="Proteomes" id="UP000293347"/>
    </source>
</evidence>
<accession>A0A4R0ND60</accession>
<dbReference type="AlphaFoldDB" id="A0A4R0ND60"/>
<organism evidence="7 8">
    <name type="scientific">Pedobacter psychroterrae</name>
    <dbReference type="NCBI Taxonomy" id="2530453"/>
    <lineage>
        <taxon>Bacteria</taxon>
        <taxon>Pseudomonadati</taxon>
        <taxon>Bacteroidota</taxon>
        <taxon>Sphingobacteriia</taxon>
        <taxon>Sphingobacteriales</taxon>
        <taxon>Sphingobacteriaceae</taxon>
        <taxon>Pedobacter</taxon>
    </lineage>
</organism>
<dbReference type="InterPro" id="IPR020843">
    <property type="entry name" value="ER"/>
</dbReference>
<gene>
    <name evidence="7" type="ORF">EZ437_19120</name>
</gene>
<dbReference type="InterPro" id="IPR013154">
    <property type="entry name" value="ADH-like_N"/>
</dbReference>
<dbReference type="Gene3D" id="3.40.50.720">
    <property type="entry name" value="NAD(P)-binding Rossmann-like Domain"/>
    <property type="match status" value="1"/>
</dbReference>
<dbReference type="RefSeq" id="WP_131597671.1">
    <property type="nucleotide sequence ID" value="NZ_SJSL01000007.1"/>
</dbReference>
<dbReference type="PANTHER" id="PTHR44154:SF1">
    <property type="entry name" value="QUINONE OXIDOREDUCTASE"/>
    <property type="match status" value="1"/>
</dbReference>
<comment type="subunit">
    <text evidence="2">Homotetramer.</text>
</comment>
<name>A0A4R0ND60_9SPHI</name>
<dbReference type="Pfam" id="PF13602">
    <property type="entry name" value="ADH_zinc_N_2"/>
    <property type="match status" value="1"/>
</dbReference>
<keyword evidence="3" id="KW-0963">Cytoplasm</keyword>
<evidence type="ECO:0000259" key="6">
    <source>
        <dbReference type="SMART" id="SM00829"/>
    </source>
</evidence>
<dbReference type="InterPro" id="IPR002364">
    <property type="entry name" value="Quin_OxRdtase/zeta-crystal_CS"/>
</dbReference>
<evidence type="ECO:0000256" key="2">
    <source>
        <dbReference type="ARBA" id="ARBA00011881"/>
    </source>
</evidence>
<dbReference type="GO" id="GO:0005737">
    <property type="term" value="C:cytoplasm"/>
    <property type="evidence" value="ECO:0007669"/>
    <property type="project" value="UniProtKB-SubCell"/>
</dbReference>
<evidence type="ECO:0000256" key="5">
    <source>
        <dbReference type="ARBA" id="ARBA00022884"/>
    </source>
</evidence>
<keyword evidence="5" id="KW-0694">RNA-binding</keyword>
<dbReference type="GO" id="GO:0003723">
    <property type="term" value="F:RNA binding"/>
    <property type="evidence" value="ECO:0007669"/>
    <property type="project" value="UniProtKB-KW"/>
</dbReference>
<dbReference type="Pfam" id="PF08240">
    <property type="entry name" value="ADH_N"/>
    <property type="match status" value="1"/>
</dbReference>